<dbReference type="InterPro" id="IPR039278">
    <property type="entry name" value="Red1"/>
</dbReference>
<gene>
    <name evidence="3" type="primary">ZFC3H1</name>
    <name evidence="3" type="ORF">DERP_007816</name>
</gene>
<feature type="region of interest" description="Disordered" evidence="1">
    <location>
        <begin position="483"/>
        <end position="504"/>
    </location>
</feature>
<feature type="compositionally biased region" description="Low complexity" evidence="1">
    <location>
        <begin position="535"/>
        <end position="547"/>
    </location>
</feature>
<evidence type="ECO:0000313" key="3">
    <source>
        <dbReference type="EMBL" id="KAH9413340.1"/>
    </source>
</evidence>
<sequence length="1759" mass="205037">MNPLDPFNYLGNFPNNNDDHHSINMNGHIQMNNVGIIPHLSSSTLPINYNDYSNLQNYFLQYHHQQQANRIPLRNDDQQSTNLPFVDNVGTVILRCDDEIADVTMVDDYNYDYDNNNNNGNDDPAKDISFLKLDGQLNDDDDPDSNQEYWRYTRDCDYRQILSSNVIQEADVRVESDSPVSIGENQIENEIDKLIECSKNNVIIDKSSSSSTKYFQSRKKRKKFNRKINGIDLTNTKQTSATNNVVTDSVVVDVDDTLTVDGIDLADIDKLDFDELIKYYNKLKEEFTILNLAEQQQEDLDQNDAEITESTTEIPIVDFDQISSSDDGGDDDDIGSDSITEPPMDFNSNNIRIEDCVQQQQPSPPLFDYNEVTPTSLSNEDKPQQQIEIENSNSNSNSNTDWLLNEQMLREKLIRSMMEKTKTKMIEENPVQESNTLQQQQRGSPLSVIDCNGIDSIVSKNQTELLKPKMDLSRYQLIIHVSSDDDDESESELPSTSTKSPLTTNKNISLIKKLNKNQQKEYEKLRKEIERREASSSSTSISLSSTANGIANNEKQNRKNIDRLGKSLISHESLYRKTMANMERKKQSMYGLNRKFTALKTKLTKSKDRLLKLKRSYLLAQKNYKLLAVQLQLATKEMNILKRSLNIDTIGLRKQRLACMRIGQKLYGQKYQLTTAKQPLPKQTEQLTTNRQTKAKKKLRKKQTENRLQSLIYFRKRIQSSIRNFANANTVFILFQHCVHFNFNLIRSSRFLQSKCFKIPFSDFTENSSQQLDSKQLDRYCTGLDFQHYQSVLCHFNSYRFAETIDMDSMMMDFWSNGLSPMARICHFDLMGSCNDQTCSLQHQKDYLYGQREKLLDILSYSEEFAAEIPPLDEVKKNPRLLAEKLDEFLGRKQLTMVVNGKSSTLEEIAQQFAQSIRSNDQSKITVSSLLIRLFPKELIHISMMAANRLETFKTKIPFDDYHYRFDYRLSFNNLFNLKLNRLVNDYRKIDPDSFIHYRYFAPEGIPITAQLESSLSNDPNNIQMWINLAYYHLSKITSTKNEDRLYCLDSALNVLTRALELNRKCEELYEHYLLIWINRSSLLSENDSNEQNKKICQQILKNCSTFPLWIRYLNLCTKISEKLSVSLEILQKFLQPNGIEYCEDSCKRSLLIIEMIFYRINLMLHLNHHQEAVKFFNEIFNPTLSSSSVSDLGPLNLLIIAKHRSFAWHCYIHLVLYSCLPYHCFDLSNKSGQFLSLLNTEPIIFQWNNDNDDDGNGGINRSELRMIKKIFKRALRNCCLDNDGCSNDNNNDYISKCSCPNPMDSCFALRLNLTNLNRMLIKTINDDDSSEDYGDQEDDEDDLDNYLAFIFADQNRNIHLLNDLQILHLFEIDLKTNDMIDGNNDNKMLTASGMVNLIENFQQSSSIKSNEELSSIENQLKFNYWLAFYHKRLGNIDKCREILRRNLSYYYKDDFHNVVDDDYQFIRLYEKLLFNSDGHNPAMIAGQQQSMDFGFIDFRFPKSSLQQHYSIYLYLSYMLYNHLTISDDDNDNDKHLLRLDSIYTTVINSIWNDNDKDGHFAKIFSFNYFLMLLDCHSNCDTYFKIIYENLRHICLQFGDRDPIFIYHMVITISDFIQPMDRLYFLIEICRLNPTNMMLILKVCHDCLQQQKKETLWKLIAYIVYERKIRLQCLEFWKIAISLSVERSDHLNAHKLFQLAITLMPYNTILWDMLKNYEKSIDHQEHLLQIQSHYHDSLGMDDLDGGGGSGDNCDSTKKK</sequence>
<feature type="compositionally biased region" description="Low complexity" evidence="1">
    <location>
        <begin position="492"/>
        <end position="504"/>
    </location>
</feature>
<dbReference type="InterPro" id="IPR011990">
    <property type="entry name" value="TPR-like_helical_dom_sf"/>
</dbReference>
<dbReference type="InterPro" id="IPR019607">
    <property type="entry name" value="Putative_zinc-finger_domain"/>
</dbReference>
<evidence type="ECO:0000259" key="2">
    <source>
        <dbReference type="Pfam" id="PF10650"/>
    </source>
</evidence>
<feature type="region of interest" description="Disordered" evidence="1">
    <location>
        <begin position="361"/>
        <end position="401"/>
    </location>
</feature>
<reference evidence="3 4" key="1">
    <citation type="journal article" date="2018" name="J. Allergy Clin. Immunol.">
        <title>High-quality assembly of Dermatophagoides pteronyssinus genome and transcriptome reveals a wide range of novel allergens.</title>
        <authorList>
            <person name="Liu X.Y."/>
            <person name="Yang K.Y."/>
            <person name="Wang M.Q."/>
            <person name="Kwok J.S."/>
            <person name="Zeng X."/>
            <person name="Yang Z."/>
            <person name="Xiao X.J."/>
            <person name="Lau C.P."/>
            <person name="Li Y."/>
            <person name="Huang Z.M."/>
            <person name="Ba J.G."/>
            <person name="Yim A.K."/>
            <person name="Ouyang C.Y."/>
            <person name="Ngai S.M."/>
            <person name="Chan T.F."/>
            <person name="Leung E.L."/>
            <person name="Liu L."/>
            <person name="Liu Z.G."/>
            <person name="Tsui S.K."/>
        </authorList>
    </citation>
    <scope>NUCLEOTIDE SEQUENCE [LARGE SCALE GENOMIC DNA]</scope>
    <source>
        <strain evidence="3">Derp</strain>
    </source>
</reference>
<comment type="caution">
    <text evidence="3">The sequence shown here is derived from an EMBL/GenBank/DDBJ whole genome shotgun (WGS) entry which is preliminary data.</text>
</comment>
<accession>A0ABQ8ITE9</accession>
<keyword evidence="4" id="KW-1185">Reference proteome</keyword>
<evidence type="ECO:0000256" key="1">
    <source>
        <dbReference type="SAM" id="MobiDB-lite"/>
    </source>
</evidence>
<reference evidence="3 4" key="2">
    <citation type="journal article" date="2022" name="Mol. Biol. Evol.">
        <title>Comparative Genomics Reveals Insights into the Divergent Evolution of Astigmatic Mites and Household Pest Adaptations.</title>
        <authorList>
            <person name="Xiong Q."/>
            <person name="Wan A.T."/>
            <person name="Liu X."/>
            <person name="Fung C.S."/>
            <person name="Xiao X."/>
            <person name="Malainual N."/>
            <person name="Hou J."/>
            <person name="Wang L."/>
            <person name="Wang M."/>
            <person name="Yang K.Y."/>
            <person name="Cui Y."/>
            <person name="Leung E.L."/>
            <person name="Nong W."/>
            <person name="Shin S.K."/>
            <person name="Au S.W."/>
            <person name="Jeong K.Y."/>
            <person name="Chew F.T."/>
            <person name="Hui J.H."/>
            <person name="Leung T.F."/>
            <person name="Tungtrongchitr A."/>
            <person name="Zhong N."/>
            <person name="Liu Z."/>
            <person name="Tsui S.K."/>
        </authorList>
    </citation>
    <scope>NUCLEOTIDE SEQUENCE [LARGE SCALE GENOMIC DNA]</scope>
    <source>
        <strain evidence="3">Derp</strain>
    </source>
</reference>
<feature type="region of interest" description="Disordered" evidence="1">
    <location>
        <begin position="522"/>
        <end position="562"/>
    </location>
</feature>
<dbReference type="SUPFAM" id="SSF48452">
    <property type="entry name" value="TPR-like"/>
    <property type="match status" value="1"/>
</dbReference>
<organism evidence="3 4">
    <name type="scientific">Dermatophagoides pteronyssinus</name>
    <name type="common">European house dust mite</name>
    <dbReference type="NCBI Taxonomy" id="6956"/>
    <lineage>
        <taxon>Eukaryota</taxon>
        <taxon>Metazoa</taxon>
        <taxon>Ecdysozoa</taxon>
        <taxon>Arthropoda</taxon>
        <taxon>Chelicerata</taxon>
        <taxon>Arachnida</taxon>
        <taxon>Acari</taxon>
        <taxon>Acariformes</taxon>
        <taxon>Sarcoptiformes</taxon>
        <taxon>Astigmata</taxon>
        <taxon>Psoroptidia</taxon>
        <taxon>Analgoidea</taxon>
        <taxon>Pyroglyphidae</taxon>
        <taxon>Dermatophagoidinae</taxon>
        <taxon>Dermatophagoides</taxon>
    </lineage>
</organism>
<feature type="compositionally biased region" description="Polar residues" evidence="1">
    <location>
        <begin position="682"/>
        <end position="692"/>
    </location>
</feature>
<feature type="region of interest" description="Disordered" evidence="1">
    <location>
        <begin position="682"/>
        <end position="702"/>
    </location>
</feature>
<feature type="compositionally biased region" description="Basic and acidic residues" evidence="1">
    <location>
        <begin position="522"/>
        <end position="534"/>
    </location>
</feature>
<dbReference type="Gene3D" id="1.25.40.10">
    <property type="entry name" value="Tetratricopeptide repeat domain"/>
    <property type="match status" value="1"/>
</dbReference>
<feature type="region of interest" description="Disordered" evidence="1">
    <location>
        <begin position="311"/>
        <end position="348"/>
    </location>
</feature>
<evidence type="ECO:0000313" key="4">
    <source>
        <dbReference type="Proteomes" id="UP000887458"/>
    </source>
</evidence>
<dbReference type="PANTHER" id="PTHR21563:SF3">
    <property type="entry name" value="ZINC FINGER C3H1 DOMAIN-CONTAINING PROTEIN"/>
    <property type="match status" value="1"/>
</dbReference>
<dbReference type="Proteomes" id="UP000887458">
    <property type="component" value="Unassembled WGS sequence"/>
</dbReference>
<dbReference type="EMBL" id="NJHN03000121">
    <property type="protein sequence ID" value="KAH9413340.1"/>
    <property type="molecule type" value="Genomic_DNA"/>
</dbReference>
<feature type="compositionally biased region" description="Polar residues" evidence="1">
    <location>
        <begin position="372"/>
        <end position="390"/>
    </location>
</feature>
<feature type="domain" description="Putative zinc-finger" evidence="2">
    <location>
        <begin position="825"/>
        <end position="843"/>
    </location>
</feature>
<protein>
    <submittedName>
        <fullName evidence="3">Zinc finger C3H1 domain-containing protein</fullName>
    </submittedName>
</protein>
<dbReference type="Pfam" id="PF10650">
    <property type="entry name" value="zf-C3H1"/>
    <property type="match status" value="1"/>
</dbReference>
<name>A0ABQ8ITE9_DERPT</name>
<dbReference type="PANTHER" id="PTHR21563">
    <property type="entry name" value="ZINC FINGER C3H1 DOMAIN-CONTAINING PROTEIN"/>
    <property type="match status" value="1"/>
</dbReference>
<proteinExistence type="predicted"/>